<organism evidence="4 5">
    <name type="scientific">Bacillus xiapuensis</name>
    <dbReference type="NCBI Taxonomy" id="2014075"/>
    <lineage>
        <taxon>Bacteria</taxon>
        <taxon>Bacillati</taxon>
        <taxon>Bacillota</taxon>
        <taxon>Bacilli</taxon>
        <taxon>Bacillales</taxon>
        <taxon>Bacillaceae</taxon>
        <taxon>Bacillus</taxon>
    </lineage>
</organism>
<dbReference type="EMBL" id="JARMQG010000113">
    <property type="protein sequence ID" value="MED3562798.1"/>
    <property type="molecule type" value="Genomic_DNA"/>
</dbReference>
<feature type="signal peptide" evidence="2">
    <location>
        <begin position="1"/>
        <end position="25"/>
    </location>
</feature>
<evidence type="ECO:0000259" key="3">
    <source>
        <dbReference type="PROSITE" id="PS50857"/>
    </source>
</evidence>
<protein>
    <submittedName>
        <fullName evidence="4">Cupredoxin domain-containing protein</fullName>
    </submittedName>
</protein>
<dbReference type="PROSITE" id="PS51257">
    <property type="entry name" value="PROKAR_LIPOPROTEIN"/>
    <property type="match status" value="1"/>
</dbReference>
<dbReference type="Proteomes" id="UP001330749">
    <property type="component" value="Unassembled WGS sequence"/>
</dbReference>
<dbReference type="InterPro" id="IPR002429">
    <property type="entry name" value="CcO_II-like_C"/>
</dbReference>
<evidence type="ECO:0000313" key="4">
    <source>
        <dbReference type="EMBL" id="MED3562798.1"/>
    </source>
</evidence>
<evidence type="ECO:0000256" key="1">
    <source>
        <dbReference type="SAM" id="MobiDB-lite"/>
    </source>
</evidence>
<proteinExistence type="predicted"/>
<accession>A0ABU6N9A6</accession>
<keyword evidence="5" id="KW-1185">Reference proteome</keyword>
<evidence type="ECO:0000313" key="5">
    <source>
        <dbReference type="Proteomes" id="UP001330749"/>
    </source>
</evidence>
<keyword evidence="2" id="KW-0732">Signal</keyword>
<feature type="chain" id="PRO_5045765499" evidence="2">
    <location>
        <begin position="26"/>
        <end position="153"/>
    </location>
</feature>
<gene>
    <name evidence="4" type="ORF">P4447_10065</name>
</gene>
<dbReference type="InterPro" id="IPR008972">
    <property type="entry name" value="Cupredoxin"/>
</dbReference>
<name>A0ABU6N9A6_9BACI</name>
<dbReference type="Pfam" id="PF00116">
    <property type="entry name" value="COX2"/>
    <property type="match status" value="1"/>
</dbReference>
<evidence type="ECO:0000256" key="2">
    <source>
        <dbReference type="SAM" id="SignalP"/>
    </source>
</evidence>
<feature type="compositionally biased region" description="Low complexity" evidence="1">
    <location>
        <begin position="27"/>
        <end position="58"/>
    </location>
</feature>
<sequence>MKKRLAFLFSALVLMGSLLSACGNAASKTDNSSSATTSSSKKSDTTAQTTKTAVTPKTAAKDDAPGKVVDIKVMAKDFEYDKKVIHVKKGDKVRITLQSDDGGHGLAIPAFNVDIQGNKSAEFIANKTGTFEYHCSIVCGAGHSKMTGKLIVE</sequence>
<feature type="region of interest" description="Disordered" evidence="1">
    <location>
        <begin position="27"/>
        <end position="61"/>
    </location>
</feature>
<feature type="domain" description="Cytochrome oxidase subunit II copper A binding" evidence="3">
    <location>
        <begin position="66"/>
        <end position="153"/>
    </location>
</feature>
<reference evidence="4 5" key="1">
    <citation type="submission" date="2023-03" db="EMBL/GenBank/DDBJ databases">
        <title>Bacillus Genome Sequencing.</title>
        <authorList>
            <person name="Dunlap C."/>
        </authorList>
    </citation>
    <scope>NUCLEOTIDE SEQUENCE [LARGE SCALE GENOMIC DNA]</scope>
    <source>
        <strain evidence="4 5">B-14544</strain>
    </source>
</reference>
<dbReference type="Gene3D" id="2.60.40.420">
    <property type="entry name" value="Cupredoxins - blue copper proteins"/>
    <property type="match status" value="1"/>
</dbReference>
<dbReference type="SUPFAM" id="SSF49503">
    <property type="entry name" value="Cupredoxins"/>
    <property type="match status" value="1"/>
</dbReference>
<comment type="caution">
    <text evidence="4">The sequence shown here is derived from an EMBL/GenBank/DDBJ whole genome shotgun (WGS) entry which is preliminary data.</text>
</comment>
<dbReference type="PROSITE" id="PS50857">
    <property type="entry name" value="COX2_CUA"/>
    <property type="match status" value="1"/>
</dbReference>
<dbReference type="RefSeq" id="WP_327967753.1">
    <property type="nucleotide sequence ID" value="NZ_JARMQG010000113.1"/>
</dbReference>